<dbReference type="PANTHER" id="PTHR30193:SF37">
    <property type="entry name" value="INNER MEMBRANE ABC TRANSPORTER PERMEASE PROTEIN YCJO"/>
    <property type="match status" value="1"/>
</dbReference>
<name>A0ABY3PJX9_9CYAN</name>
<keyword evidence="3" id="KW-1003">Cell membrane</keyword>
<dbReference type="InterPro" id="IPR035277">
    <property type="entry name" value="MalF_N"/>
</dbReference>
<comment type="similarity">
    <text evidence="7">Belongs to the binding-protein-dependent transport system permease family.</text>
</comment>
<dbReference type="CDD" id="cd06261">
    <property type="entry name" value="TM_PBP2"/>
    <property type="match status" value="1"/>
</dbReference>
<dbReference type="Gene3D" id="1.20.58.370">
    <property type="entry name" value="MalF N-terminal region-like"/>
    <property type="match status" value="1"/>
</dbReference>
<keyword evidence="5 7" id="KW-1133">Transmembrane helix</keyword>
<dbReference type="RefSeq" id="WP_230841028.1">
    <property type="nucleotide sequence ID" value="NZ_CP063845.1"/>
</dbReference>
<accession>A0ABY3PJX9</accession>
<evidence type="ECO:0000256" key="4">
    <source>
        <dbReference type="ARBA" id="ARBA00022692"/>
    </source>
</evidence>
<keyword evidence="6 7" id="KW-0472">Membrane</keyword>
<keyword evidence="2 7" id="KW-0813">Transport</keyword>
<evidence type="ECO:0000313" key="10">
    <source>
        <dbReference type="Proteomes" id="UP001054846"/>
    </source>
</evidence>
<evidence type="ECO:0000256" key="6">
    <source>
        <dbReference type="ARBA" id="ARBA00023136"/>
    </source>
</evidence>
<feature type="transmembrane region" description="Helical" evidence="7">
    <location>
        <begin position="67"/>
        <end position="94"/>
    </location>
</feature>
<organism evidence="9 10">
    <name type="scientific">Gloeobacter morelensis MG652769</name>
    <dbReference type="NCBI Taxonomy" id="2781736"/>
    <lineage>
        <taxon>Bacteria</taxon>
        <taxon>Bacillati</taxon>
        <taxon>Cyanobacteriota</taxon>
        <taxon>Cyanophyceae</taxon>
        <taxon>Gloeobacterales</taxon>
        <taxon>Gloeobacteraceae</taxon>
        <taxon>Gloeobacter</taxon>
        <taxon>Gloeobacter morelensis</taxon>
    </lineage>
</organism>
<dbReference type="EMBL" id="CP063845">
    <property type="protein sequence ID" value="UFP93970.1"/>
    <property type="molecule type" value="Genomic_DNA"/>
</dbReference>
<feature type="transmembrane region" description="Helical" evidence="7">
    <location>
        <begin position="199"/>
        <end position="222"/>
    </location>
</feature>
<evidence type="ECO:0000256" key="2">
    <source>
        <dbReference type="ARBA" id="ARBA00022448"/>
    </source>
</evidence>
<reference evidence="9 10" key="1">
    <citation type="journal article" date="2021" name="Genome Biol. Evol.">
        <title>Complete Genome Sequencing of a Novel Gloeobacter Species from a Waterfall Cave in Mexico.</title>
        <authorList>
            <person name="Saw J.H."/>
            <person name="Cardona T."/>
            <person name="Montejano G."/>
        </authorList>
    </citation>
    <scope>NUCLEOTIDE SEQUENCE [LARGE SCALE GENOMIC DNA]</scope>
    <source>
        <strain evidence="9">MG652769</strain>
    </source>
</reference>
<dbReference type="InterPro" id="IPR000515">
    <property type="entry name" value="MetI-like"/>
</dbReference>
<protein>
    <submittedName>
        <fullName evidence="9">Sugar ABC transporter permease</fullName>
    </submittedName>
</protein>
<evidence type="ECO:0000256" key="7">
    <source>
        <dbReference type="RuleBase" id="RU363032"/>
    </source>
</evidence>
<dbReference type="InterPro" id="IPR035906">
    <property type="entry name" value="MetI-like_sf"/>
</dbReference>
<keyword evidence="4 7" id="KW-0812">Transmembrane</keyword>
<feature type="transmembrane region" description="Helical" evidence="7">
    <location>
        <begin position="106"/>
        <end position="125"/>
    </location>
</feature>
<dbReference type="Proteomes" id="UP001054846">
    <property type="component" value="Chromosome"/>
</dbReference>
<feature type="domain" description="ABC transmembrane type-1" evidence="8">
    <location>
        <begin position="68"/>
        <end position="279"/>
    </location>
</feature>
<gene>
    <name evidence="9" type="ORF">ISF26_19730</name>
</gene>
<feature type="transmembrane region" description="Helical" evidence="7">
    <location>
        <begin position="156"/>
        <end position="179"/>
    </location>
</feature>
<dbReference type="InterPro" id="IPR051393">
    <property type="entry name" value="ABC_transporter_permease"/>
</dbReference>
<proteinExistence type="inferred from homology"/>
<keyword evidence="10" id="KW-1185">Reference proteome</keyword>
<dbReference type="Gene3D" id="1.10.3720.10">
    <property type="entry name" value="MetI-like"/>
    <property type="match status" value="1"/>
</dbReference>
<dbReference type="SUPFAM" id="SSF160964">
    <property type="entry name" value="MalF N-terminal region-like"/>
    <property type="match status" value="1"/>
</dbReference>
<dbReference type="PANTHER" id="PTHR30193">
    <property type="entry name" value="ABC TRANSPORTER PERMEASE PROTEIN"/>
    <property type="match status" value="1"/>
</dbReference>
<evidence type="ECO:0000259" key="8">
    <source>
        <dbReference type="PROSITE" id="PS50928"/>
    </source>
</evidence>
<comment type="subcellular location">
    <subcellularLocation>
        <location evidence="1 7">Cell membrane</location>
        <topology evidence="1 7">Multi-pass membrane protein</topology>
    </subcellularLocation>
</comment>
<feature type="transmembrane region" description="Helical" evidence="7">
    <location>
        <begin position="229"/>
        <end position="249"/>
    </location>
</feature>
<evidence type="ECO:0000256" key="3">
    <source>
        <dbReference type="ARBA" id="ARBA00022475"/>
    </source>
</evidence>
<dbReference type="SUPFAM" id="SSF161098">
    <property type="entry name" value="MetI-like"/>
    <property type="match status" value="1"/>
</dbReference>
<feature type="transmembrane region" description="Helical" evidence="7">
    <location>
        <begin position="12"/>
        <end position="35"/>
    </location>
</feature>
<evidence type="ECO:0000256" key="1">
    <source>
        <dbReference type="ARBA" id="ARBA00004651"/>
    </source>
</evidence>
<dbReference type="PROSITE" id="PS50928">
    <property type="entry name" value="ABC_TM1"/>
    <property type="match status" value="1"/>
</dbReference>
<evidence type="ECO:0000256" key="5">
    <source>
        <dbReference type="ARBA" id="ARBA00022989"/>
    </source>
</evidence>
<dbReference type="Pfam" id="PF00528">
    <property type="entry name" value="BPD_transp_1"/>
    <property type="match status" value="1"/>
</dbReference>
<feature type="transmembrane region" description="Helical" evidence="7">
    <location>
        <begin position="255"/>
        <end position="282"/>
    </location>
</feature>
<evidence type="ECO:0000313" key="9">
    <source>
        <dbReference type="EMBL" id="UFP93970.1"/>
    </source>
</evidence>
<sequence>MPRGRPFDTLSAWLYLLPALLLLGLFVLWPVTYLVGLSFTDGSLRDPLFVGTANFERLWGSESFLQVLANTIVFTAGSAIPSVALALLVAVVLTRAVPLQGLLRSAYFLPTIISLVAAGVAFRWLFHPQGWVNALIVWLGASPVSWLSSPTWAMPVLIFVATWKQIGFNVVIFLAGLGAVPKNRYEAAELDGANGWQQLWFITLPGIRPTLVFATITTVIFTFRSFEPVYVMTGGGPLGTTNILVYYVWEQAFGLFNFGLSAAAAAVLLVGVLLVTAIQLWVAGGGD</sequence>